<sequence length="64" mass="7075">MVNYKGYEITWAALGGGEVLEARLWSPPIFIMLGLPPDGLTAKFVIEAQMRVLIDLAEAKRGEK</sequence>
<dbReference type="EMBL" id="LR797331">
    <property type="protein sequence ID" value="CAB4203594.1"/>
    <property type="molecule type" value="Genomic_DNA"/>
</dbReference>
<reference evidence="1" key="1">
    <citation type="submission" date="2020-05" db="EMBL/GenBank/DDBJ databases">
        <authorList>
            <person name="Chiriac C."/>
            <person name="Salcher M."/>
            <person name="Ghai R."/>
            <person name="Kavagutti S V."/>
        </authorList>
    </citation>
    <scope>NUCLEOTIDE SEQUENCE</scope>
</reference>
<protein>
    <submittedName>
        <fullName evidence="1">Uncharacterized protein</fullName>
    </submittedName>
</protein>
<evidence type="ECO:0000313" key="1">
    <source>
        <dbReference type="EMBL" id="CAB4203594.1"/>
    </source>
</evidence>
<organism evidence="1">
    <name type="scientific">uncultured Caudovirales phage</name>
    <dbReference type="NCBI Taxonomy" id="2100421"/>
    <lineage>
        <taxon>Viruses</taxon>
        <taxon>Duplodnaviria</taxon>
        <taxon>Heunggongvirae</taxon>
        <taxon>Uroviricota</taxon>
        <taxon>Caudoviricetes</taxon>
        <taxon>Peduoviridae</taxon>
        <taxon>Maltschvirus</taxon>
        <taxon>Maltschvirus maltsch</taxon>
    </lineage>
</organism>
<proteinExistence type="predicted"/>
<accession>A0A6J5S5F1</accession>
<gene>
    <name evidence="1" type="ORF">UFOVP1382_205</name>
</gene>
<name>A0A6J5S5F1_9CAUD</name>